<keyword evidence="7 14" id="KW-0067">ATP-binding</keyword>
<dbReference type="GO" id="GO:0005829">
    <property type="term" value="C:cytosol"/>
    <property type="evidence" value="ECO:0007669"/>
    <property type="project" value="TreeGrafter"/>
</dbReference>
<comment type="catalytic activity">
    <reaction evidence="11">
        <text>Couples ATP hydrolysis with the unwinding of duplex DNA by translocating in the 3'-5' direction.</text>
        <dbReference type="EC" id="5.6.2.4"/>
    </reaction>
</comment>
<accession>A0A9D1L512</accession>
<dbReference type="SUPFAM" id="SSF52980">
    <property type="entry name" value="Restriction endonuclease-like"/>
    <property type="match status" value="1"/>
</dbReference>
<evidence type="ECO:0000256" key="5">
    <source>
        <dbReference type="ARBA" id="ARBA00022806"/>
    </source>
</evidence>
<evidence type="ECO:0000256" key="10">
    <source>
        <dbReference type="ARBA" id="ARBA00023235"/>
    </source>
</evidence>
<keyword evidence="3" id="KW-0227">DNA damage</keyword>
<dbReference type="Pfam" id="PF12705">
    <property type="entry name" value="PDDEXK_1"/>
    <property type="match status" value="1"/>
</dbReference>
<dbReference type="InterPro" id="IPR000212">
    <property type="entry name" value="DNA_helicase_UvrD/REP"/>
</dbReference>
<evidence type="ECO:0000256" key="8">
    <source>
        <dbReference type="ARBA" id="ARBA00023125"/>
    </source>
</evidence>
<evidence type="ECO:0000256" key="13">
    <source>
        <dbReference type="ARBA" id="ARBA00048988"/>
    </source>
</evidence>
<reference evidence="18" key="1">
    <citation type="submission" date="2020-10" db="EMBL/GenBank/DDBJ databases">
        <authorList>
            <person name="Gilroy R."/>
        </authorList>
    </citation>
    <scope>NUCLEOTIDE SEQUENCE</scope>
    <source>
        <strain evidence="18">ChiHcec3-6078</strain>
    </source>
</reference>
<name>A0A9D1L512_9FIRM</name>
<evidence type="ECO:0000256" key="7">
    <source>
        <dbReference type="ARBA" id="ARBA00022840"/>
    </source>
</evidence>
<evidence type="ECO:0000259" key="17">
    <source>
        <dbReference type="PROSITE" id="PS51217"/>
    </source>
</evidence>
<dbReference type="InterPro" id="IPR011335">
    <property type="entry name" value="Restrct_endonuc-II-like"/>
</dbReference>
<evidence type="ECO:0000256" key="1">
    <source>
        <dbReference type="ARBA" id="ARBA00022722"/>
    </source>
</evidence>
<keyword evidence="5 14" id="KW-0347">Helicase</keyword>
<evidence type="ECO:0000256" key="12">
    <source>
        <dbReference type="ARBA" id="ARBA00034808"/>
    </source>
</evidence>
<dbReference type="InterPro" id="IPR014016">
    <property type="entry name" value="UvrD-like_ATP-bd"/>
</dbReference>
<dbReference type="GO" id="GO:0004527">
    <property type="term" value="F:exonuclease activity"/>
    <property type="evidence" value="ECO:0007669"/>
    <property type="project" value="UniProtKB-KW"/>
</dbReference>
<organism evidence="18 19">
    <name type="scientific">Candidatus Allocopromorpha excrementigallinarum</name>
    <dbReference type="NCBI Taxonomy" id="2840742"/>
    <lineage>
        <taxon>Bacteria</taxon>
        <taxon>Bacillati</taxon>
        <taxon>Bacillota</taxon>
        <taxon>Clostridia</taxon>
        <taxon>Eubacteriales</taxon>
        <taxon>Eubacteriaceae</taxon>
        <taxon>Eubacteriaceae incertae sedis</taxon>
        <taxon>Candidatus Allocopromorpha</taxon>
    </lineage>
</organism>
<evidence type="ECO:0000313" key="18">
    <source>
        <dbReference type="EMBL" id="HIU25179.1"/>
    </source>
</evidence>
<dbReference type="Pfam" id="PF13361">
    <property type="entry name" value="UvrD_C"/>
    <property type="match status" value="1"/>
</dbReference>
<evidence type="ECO:0000313" key="19">
    <source>
        <dbReference type="Proteomes" id="UP000824090"/>
    </source>
</evidence>
<keyword evidence="4 14" id="KW-0378">Hydrolase</keyword>
<dbReference type="NCBIfam" id="TIGR02785">
    <property type="entry name" value="addA_Gpos"/>
    <property type="match status" value="1"/>
</dbReference>
<dbReference type="GO" id="GO:0043138">
    <property type="term" value="F:3'-5' DNA helicase activity"/>
    <property type="evidence" value="ECO:0007669"/>
    <property type="project" value="UniProtKB-EC"/>
</dbReference>
<dbReference type="CDD" id="cd17932">
    <property type="entry name" value="DEXQc_UvrD"/>
    <property type="match status" value="1"/>
</dbReference>
<keyword evidence="6" id="KW-0269">Exonuclease</keyword>
<dbReference type="PROSITE" id="PS51217">
    <property type="entry name" value="UVRD_HELICASE_CTER"/>
    <property type="match status" value="1"/>
</dbReference>
<dbReference type="GO" id="GO:0003677">
    <property type="term" value="F:DNA binding"/>
    <property type="evidence" value="ECO:0007669"/>
    <property type="project" value="UniProtKB-KW"/>
</dbReference>
<feature type="region of interest" description="Disordered" evidence="15">
    <location>
        <begin position="884"/>
        <end position="916"/>
    </location>
</feature>
<dbReference type="PANTHER" id="PTHR11070">
    <property type="entry name" value="UVRD / RECB / PCRA DNA HELICASE FAMILY MEMBER"/>
    <property type="match status" value="1"/>
</dbReference>
<dbReference type="PROSITE" id="PS51198">
    <property type="entry name" value="UVRD_HELICASE_ATP_BIND"/>
    <property type="match status" value="1"/>
</dbReference>
<evidence type="ECO:0000256" key="3">
    <source>
        <dbReference type="ARBA" id="ARBA00022763"/>
    </source>
</evidence>
<keyword evidence="2 14" id="KW-0547">Nucleotide-binding</keyword>
<keyword evidence="9" id="KW-0234">DNA repair</keyword>
<feature type="compositionally biased region" description="Basic and acidic residues" evidence="15">
    <location>
        <begin position="900"/>
        <end position="916"/>
    </location>
</feature>
<keyword evidence="1" id="KW-0540">Nuclease</keyword>
<dbReference type="InterPro" id="IPR027417">
    <property type="entry name" value="P-loop_NTPase"/>
</dbReference>
<dbReference type="AlphaFoldDB" id="A0A9D1L512"/>
<dbReference type="Gene3D" id="3.90.320.10">
    <property type="match status" value="1"/>
</dbReference>
<dbReference type="InterPro" id="IPR038726">
    <property type="entry name" value="PDDEXK_AddAB-type"/>
</dbReference>
<dbReference type="PANTHER" id="PTHR11070:SF48">
    <property type="entry name" value="ATP-DEPENDENT HELICASE_NUCLEASE SUBUNIT A"/>
    <property type="match status" value="1"/>
</dbReference>
<dbReference type="GO" id="GO:0006302">
    <property type="term" value="P:double-strand break repair"/>
    <property type="evidence" value="ECO:0007669"/>
    <property type="project" value="InterPro"/>
</dbReference>
<dbReference type="EC" id="5.6.2.4" evidence="12"/>
<reference evidence="18" key="2">
    <citation type="journal article" date="2021" name="PeerJ">
        <title>Extensive microbial diversity within the chicken gut microbiome revealed by metagenomics and culture.</title>
        <authorList>
            <person name="Gilroy R."/>
            <person name="Ravi A."/>
            <person name="Getino M."/>
            <person name="Pursley I."/>
            <person name="Horton D.L."/>
            <person name="Alikhan N.F."/>
            <person name="Baker D."/>
            <person name="Gharbi K."/>
            <person name="Hall N."/>
            <person name="Watson M."/>
            <person name="Adriaenssens E.M."/>
            <person name="Foster-Nyarko E."/>
            <person name="Jarju S."/>
            <person name="Secka A."/>
            <person name="Antonio M."/>
            <person name="Oren A."/>
            <person name="Chaudhuri R.R."/>
            <person name="La Ragione R."/>
            <person name="Hildebrand F."/>
            <person name="Pallen M.J."/>
        </authorList>
    </citation>
    <scope>NUCLEOTIDE SEQUENCE</scope>
    <source>
        <strain evidence="18">ChiHcec3-6078</strain>
    </source>
</reference>
<dbReference type="InterPro" id="IPR014017">
    <property type="entry name" value="DNA_helicase_UvrD-like_C"/>
</dbReference>
<comment type="caution">
    <text evidence="18">The sequence shown here is derived from an EMBL/GenBank/DDBJ whole genome shotgun (WGS) entry which is preliminary data.</text>
</comment>
<feature type="binding site" evidence="14">
    <location>
        <begin position="22"/>
        <end position="29"/>
    </location>
    <ligand>
        <name>ATP</name>
        <dbReference type="ChEBI" id="CHEBI:30616"/>
    </ligand>
</feature>
<dbReference type="Gene3D" id="3.40.50.300">
    <property type="entry name" value="P-loop containing nucleotide triphosphate hydrolases"/>
    <property type="match status" value="4"/>
</dbReference>
<dbReference type="Proteomes" id="UP000824090">
    <property type="component" value="Unassembled WGS sequence"/>
</dbReference>
<dbReference type="SUPFAM" id="SSF52540">
    <property type="entry name" value="P-loop containing nucleoside triphosphate hydrolases"/>
    <property type="match status" value="1"/>
</dbReference>
<protein>
    <recommendedName>
        <fullName evidence="12">DNA 3'-5' helicase</fullName>
        <ecNumber evidence="12">5.6.2.4</ecNumber>
    </recommendedName>
</protein>
<dbReference type="GO" id="GO:0000725">
    <property type="term" value="P:recombinational repair"/>
    <property type="evidence" value="ECO:0007669"/>
    <property type="project" value="TreeGrafter"/>
</dbReference>
<evidence type="ECO:0000256" key="15">
    <source>
        <dbReference type="SAM" id="MobiDB-lite"/>
    </source>
</evidence>
<keyword evidence="10" id="KW-0413">Isomerase</keyword>
<sequence>MKWTHGQEKTIETRDKNILVSAAAGSGKTAVLIERIKELIIKDKIDVDRFLITTFTNAASAEMKERLERAFREELEKEDADRSFLEKQLSLLPRANISTFHTFALEVIKRYFYLTDLEPGFSIGDEVQISIFKDESADTLFEERFENDGGRFEAFLRRYSGSRNEKALKKNIISIYDEMRSLPDYMKWAEERNELLFGENLLERTGIKAFIEKDVFEKLKEAAALYRRAAETLKDGGVESLWKKAAADAEKTEEAARAAEGGSLEKAGTFLKSPGFSVMRALKAEQEAYSLIKDRVSSLRRRGKKIIDDLSERYFKRSFGEQEEELKASAEDTRYFIGLVKDFERIFSDRKRKKTIVDFDDVMHYAIKILDNTTAAGEYRERFVYIFIDEFQDSNTLQERIIERISRENNLFMVGDVKQSIYKFRLAEPEIFKRKYRQYREDPSGKSISIDLNDNFRSKIRVTETVNAVFEELMEEYDENARLNCGTDPSKPGCSSALYLIDKGSGEGDLQWDDIQKEAALTVRLIRETLGQEIFDVKKSKTRRVEYRDIAVLCRSRALISEFERFLNNEGIPAYAENTGSYFESVEIQVFMNLLKIVDNTRQDVPLISAMRSAVFDFNVRELAEIRIAFPKGSFYEGVKGYGEKGENEELALKTRKMLKKISYWKSLKKTLPLEELVRTLLYDTGYFDYCGGLPVGKRRIYNLRLLVEKAAQFEKISHSGLYGFLSYVEAMGRTGISVSEAKSVGEKENVVRIMTVHKSKGLEFPVVILAGAGRIIRTGGTGRSIIMHKDMGIALPLTDPEEKWYRKTLLQKAIEAKKAKEELDEEIRILYVAMTRAVDQLIITGCVKDAESLERELQGKKSFVDMVYAPVASSGGEIHRIFPGELEGEDMPANGTGEEPEKRSETSPDRETEKNLRRVLEFSYPYRNERSVKSKYSVTELSSPESESVFAAPLLKPAFSAGRRELTPAEKGTAVHKVMERIDFKKAAKEGEAYILRRIEELEGKGVLTEEEKRAADPQSVVAFFKSGIGKRAAEALSLDREREFIMEKEIDGQKTIVQGIIDCFFEEEDGMILIDYKNSRVKSREKEEEIKRRYEGQIALYREALEASTGKKVKEAYLYLFDIKKFVEMG</sequence>
<evidence type="ECO:0000256" key="14">
    <source>
        <dbReference type="PROSITE-ProRule" id="PRU00560"/>
    </source>
</evidence>
<evidence type="ECO:0000259" key="16">
    <source>
        <dbReference type="PROSITE" id="PS51198"/>
    </source>
</evidence>
<evidence type="ECO:0000256" key="6">
    <source>
        <dbReference type="ARBA" id="ARBA00022839"/>
    </source>
</evidence>
<dbReference type="EMBL" id="DVMP01000036">
    <property type="protein sequence ID" value="HIU25179.1"/>
    <property type="molecule type" value="Genomic_DNA"/>
</dbReference>
<evidence type="ECO:0000256" key="9">
    <source>
        <dbReference type="ARBA" id="ARBA00023204"/>
    </source>
</evidence>
<dbReference type="InterPro" id="IPR011604">
    <property type="entry name" value="PDDEXK-like_dom_sf"/>
</dbReference>
<evidence type="ECO:0000256" key="2">
    <source>
        <dbReference type="ARBA" id="ARBA00022741"/>
    </source>
</evidence>
<dbReference type="InterPro" id="IPR014152">
    <property type="entry name" value="AddA"/>
</dbReference>
<feature type="domain" description="UvrD-like helicase ATP-binding" evidence="16">
    <location>
        <begin position="1"/>
        <end position="459"/>
    </location>
</feature>
<feature type="domain" description="UvrD-like helicase C-terminal" evidence="17">
    <location>
        <begin position="464"/>
        <end position="762"/>
    </location>
</feature>
<proteinExistence type="predicted"/>
<comment type="catalytic activity">
    <reaction evidence="13">
        <text>ATP + H2O = ADP + phosphate + H(+)</text>
        <dbReference type="Rhea" id="RHEA:13065"/>
        <dbReference type="ChEBI" id="CHEBI:15377"/>
        <dbReference type="ChEBI" id="CHEBI:15378"/>
        <dbReference type="ChEBI" id="CHEBI:30616"/>
        <dbReference type="ChEBI" id="CHEBI:43474"/>
        <dbReference type="ChEBI" id="CHEBI:456216"/>
        <dbReference type="EC" id="5.6.2.4"/>
    </reaction>
</comment>
<dbReference type="GO" id="GO:0005524">
    <property type="term" value="F:ATP binding"/>
    <property type="evidence" value="ECO:0007669"/>
    <property type="project" value="UniProtKB-UniRule"/>
</dbReference>
<evidence type="ECO:0000256" key="11">
    <source>
        <dbReference type="ARBA" id="ARBA00034617"/>
    </source>
</evidence>
<gene>
    <name evidence="18" type="primary">addA</name>
    <name evidence="18" type="ORF">IAC50_01610</name>
</gene>
<keyword evidence="8" id="KW-0238">DNA-binding</keyword>
<dbReference type="Pfam" id="PF00580">
    <property type="entry name" value="UvrD-helicase"/>
    <property type="match status" value="1"/>
</dbReference>
<evidence type="ECO:0000256" key="4">
    <source>
        <dbReference type="ARBA" id="ARBA00022801"/>
    </source>
</evidence>
<dbReference type="GO" id="GO:0033202">
    <property type="term" value="C:DNA helicase complex"/>
    <property type="evidence" value="ECO:0007669"/>
    <property type="project" value="TreeGrafter"/>
</dbReference>